<evidence type="ECO:0000256" key="3">
    <source>
        <dbReference type="ARBA" id="ARBA00012438"/>
    </source>
</evidence>
<evidence type="ECO:0000256" key="10">
    <source>
        <dbReference type="ARBA" id="ARBA00022840"/>
    </source>
</evidence>
<dbReference type="PRINTS" id="PR00344">
    <property type="entry name" value="BCTRLSENSOR"/>
</dbReference>
<feature type="domain" description="Histidine kinase" evidence="14">
    <location>
        <begin position="323"/>
        <end position="426"/>
    </location>
</feature>
<dbReference type="GO" id="GO:0005524">
    <property type="term" value="F:ATP binding"/>
    <property type="evidence" value="ECO:0007669"/>
    <property type="project" value="UniProtKB-KW"/>
</dbReference>
<keyword evidence="11" id="KW-1133">Transmembrane helix</keyword>
<dbReference type="InterPro" id="IPR004358">
    <property type="entry name" value="Sig_transdc_His_kin-like_C"/>
</dbReference>
<evidence type="ECO:0000256" key="1">
    <source>
        <dbReference type="ARBA" id="ARBA00000085"/>
    </source>
</evidence>
<gene>
    <name evidence="15" type="ORF">DC432_09450</name>
</gene>
<dbReference type="InterPro" id="IPR033463">
    <property type="entry name" value="sCache_3"/>
</dbReference>
<dbReference type="Proteomes" id="UP000244649">
    <property type="component" value="Unassembled WGS sequence"/>
</dbReference>
<dbReference type="EC" id="2.7.13.3" evidence="3"/>
<name>A0A2T7WI07_MICTE</name>
<dbReference type="Gene3D" id="3.30.450.20">
    <property type="entry name" value="PAS domain"/>
    <property type="match status" value="1"/>
</dbReference>
<evidence type="ECO:0000256" key="8">
    <source>
        <dbReference type="ARBA" id="ARBA00022741"/>
    </source>
</evidence>
<evidence type="ECO:0000256" key="12">
    <source>
        <dbReference type="ARBA" id="ARBA00023012"/>
    </source>
</evidence>
<evidence type="ECO:0000256" key="6">
    <source>
        <dbReference type="ARBA" id="ARBA00022679"/>
    </source>
</evidence>
<accession>A0A2T7WI07</accession>
<evidence type="ECO:0000259" key="14">
    <source>
        <dbReference type="PROSITE" id="PS50109"/>
    </source>
</evidence>
<dbReference type="SUPFAM" id="SSF55874">
    <property type="entry name" value="ATPase domain of HSP90 chaperone/DNA topoisomerase II/histidine kinase"/>
    <property type="match status" value="1"/>
</dbReference>
<protein>
    <recommendedName>
        <fullName evidence="3">histidine kinase</fullName>
        <ecNumber evidence="3">2.7.13.3</ecNumber>
    </recommendedName>
</protein>
<keyword evidence="9 15" id="KW-0418">Kinase</keyword>
<dbReference type="InterPro" id="IPR050980">
    <property type="entry name" value="2C_sensor_his_kinase"/>
</dbReference>
<dbReference type="PANTHER" id="PTHR44936:SF10">
    <property type="entry name" value="SENSOR PROTEIN RSTB"/>
    <property type="match status" value="1"/>
</dbReference>
<keyword evidence="5" id="KW-0597">Phosphoprotein</keyword>
<comment type="catalytic activity">
    <reaction evidence="1">
        <text>ATP + protein L-histidine = ADP + protein N-phospho-L-histidine.</text>
        <dbReference type="EC" id="2.7.13.3"/>
    </reaction>
</comment>
<evidence type="ECO:0000256" key="9">
    <source>
        <dbReference type="ARBA" id="ARBA00022777"/>
    </source>
</evidence>
<reference evidence="15 16" key="1">
    <citation type="submission" date="2018-04" db="EMBL/GenBank/DDBJ databases">
        <authorList>
            <person name="Go L.Y."/>
            <person name="Mitchell J.A."/>
        </authorList>
    </citation>
    <scope>NUCLEOTIDE SEQUENCE [LARGE SCALE GENOMIC DNA]</scope>
    <source>
        <strain evidence="15 16">TPD7010</strain>
    </source>
</reference>
<evidence type="ECO:0000256" key="4">
    <source>
        <dbReference type="ARBA" id="ARBA00022475"/>
    </source>
</evidence>
<evidence type="ECO:0000313" key="15">
    <source>
        <dbReference type="EMBL" id="PVE71828.1"/>
    </source>
</evidence>
<evidence type="ECO:0000256" key="11">
    <source>
        <dbReference type="ARBA" id="ARBA00022989"/>
    </source>
</evidence>
<dbReference type="GO" id="GO:0005886">
    <property type="term" value="C:plasma membrane"/>
    <property type="evidence" value="ECO:0007669"/>
    <property type="project" value="UniProtKB-SubCell"/>
</dbReference>
<dbReference type="InterPro" id="IPR003594">
    <property type="entry name" value="HATPase_dom"/>
</dbReference>
<proteinExistence type="predicted"/>
<dbReference type="SMART" id="SM00387">
    <property type="entry name" value="HATPase_c"/>
    <property type="match status" value="1"/>
</dbReference>
<dbReference type="InterPro" id="IPR029151">
    <property type="entry name" value="Sensor-like_sf"/>
</dbReference>
<sequence length="426" mass="44363">MRESLSPATARVVRRALVVLPSLIVLTAVGLTTVIAASVQERRIRDDTADRVFDVAAGLAELDDVRAAAASVSASGAPADLADAVDLAPATTVLQPLADLVERTTGVFYVVVTDDEGVRITHPDTAQRGRQVETANASVLAGTPFLGTETGPSGSSLRAKVPIRDGDAVVGMVAVGVLESRILSERDEALGALLPWSLGALVAGTLASSLLAAAIERRFRRADALAAEQEQTARTVTALREQAHEFGTRLHVLHGLVSHGDTRDALAYISDAVPTLTPREPSDTRLGPSVVGASFEALRAEVSTLGAHLEVQVDRGLPVDETVLMVLANLCRNAAEAGASRVRCTLSQVGETLHGAVDDDGPGLDARDIERAFAAGFSSKRDATGTGRGIGLALVRRAIGDRGGEILVGRSAFGGARFAFEMAVPR</sequence>
<dbReference type="SUPFAM" id="SSF55890">
    <property type="entry name" value="Sporulation response regulatory protein Spo0B"/>
    <property type="match status" value="1"/>
</dbReference>
<keyword evidence="10" id="KW-0067">ATP-binding</keyword>
<comment type="subcellular location">
    <subcellularLocation>
        <location evidence="2">Cell membrane</location>
        <topology evidence="2">Multi-pass membrane protein</topology>
    </subcellularLocation>
</comment>
<evidence type="ECO:0000256" key="7">
    <source>
        <dbReference type="ARBA" id="ARBA00022692"/>
    </source>
</evidence>
<keyword evidence="7" id="KW-0812">Transmembrane</keyword>
<dbReference type="Gene3D" id="3.30.565.10">
    <property type="entry name" value="Histidine kinase-like ATPase, C-terminal domain"/>
    <property type="match status" value="1"/>
</dbReference>
<dbReference type="GO" id="GO:0000155">
    <property type="term" value="F:phosphorelay sensor kinase activity"/>
    <property type="evidence" value="ECO:0007669"/>
    <property type="project" value="InterPro"/>
</dbReference>
<dbReference type="PROSITE" id="PS50109">
    <property type="entry name" value="HIS_KIN"/>
    <property type="match status" value="1"/>
</dbReference>
<organism evidence="15 16">
    <name type="scientific">Microbacterium testaceum</name>
    <name type="common">Aureobacterium testaceum</name>
    <name type="synonym">Brevibacterium testaceum</name>
    <dbReference type="NCBI Taxonomy" id="2033"/>
    <lineage>
        <taxon>Bacteria</taxon>
        <taxon>Bacillati</taxon>
        <taxon>Actinomycetota</taxon>
        <taxon>Actinomycetes</taxon>
        <taxon>Micrococcales</taxon>
        <taxon>Microbacteriaceae</taxon>
        <taxon>Microbacterium</taxon>
    </lineage>
</organism>
<comment type="caution">
    <text evidence="15">The sequence shown here is derived from an EMBL/GenBank/DDBJ whole genome shotgun (WGS) entry which is preliminary data.</text>
</comment>
<evidence type="ECO:0000256" key="5">
    <source>
        <dbReference type="ARBA" id="ARBA00022553"/>
    </source>
</evidence>
<keyword evidence="13" id="KW-0472">Membrane</keyword>
<keyword evidence="6" id="KW-0808">Transferase</keyword>
<dbReference type="SUPFAM" id="SSF103190">
    <property type="entry name" value="Sensory domain-like"/>
    <property type="match status" value="1"/>
</dbReference>
<keyword evidence="8" id="KW-0547">Nucleotide-binding</keyword>
<evidence type="ECO:0000256" key="2">
    <source>
        <dbReference type="ARBA" id="ARBA00004651"/>
    </source>
</evidence>
<dbReference type="Pfam" id="PF02518">
    <property type="entry name" value="HATPase_c"/>
    <property type="match status" value="1"/>
</dbReference>
<dbReference type="Pfam" id="PF17203">
    <property type="entry name" value="sCache_3_2"/>
    <property type="match status" value="1"/>
</dbReference>
<dbReference type="InterPro" id="IPR005467">
    <property type="entry name" value="His_kinase_dom"/>
</dbReference>
<dbReference type="RefSeq" id="WP_116537681.1">
    <property type="nucleotide sequence ID" value="NZ_QDFT01000020.1"/>
</dbReference>
<dbReference type="InterPro" id="IPR036890">
    <property type="entry name" value="HATPase_C_sf"/>
</dbReference>
<evidence type="ECO:0000256" key="13">
    <source>
        <dbReference type="ARBA" id="ARBA00023136"/>
    </source>
</evidence>
<dbReference type="EMBL" id="QDFT01000020">
    <property type="protein sequence ID" value="PVE71828.1"/>
    <property type="molecule type" value="Genomic_DNA"/>
</dbReference>
<dbReference type="PANTHER" id="PTHR44936">
    <property type="entry name" value="SENSOR PROTEIN CREC"/>
    <property type="match status" value="1"/>
</dbReference>
<evidence type="ECO:0000313" key="16">
    <source>
        <dbReference type="Proteomes" id="UP000244649"/>
    </source>
</evidence>
<dbReference type="InterPro" id="IPR016120">
    <property type="entry name" value="Sig_transdc_His_kin_SpoOB"/>
</dbReference>
<dbReference type="AlphaFoldDB" id="A0A2T7WI07"/>
<keyword evidence="4" id="KW-1003">Cell membrane</keyword>
<keyword evidence="12" id="KW-0902">Two-component regulatory system</keyword>